<evidence type="ECO:0000256" key="3">
    <source>
        <dbReference type="ARBA" id="ARBA00023163"/>
    </source>
</evidence>
<keyword evidence="3" id="KW-0804">Transcription</keyword>
<dbReference type="RefSeq" id="WP_323450855.1">
    <property type="nucleotide sequence ID" value="NZ_BSBI01000016.1"/>
</dbReference>
<dbReference type="InterPro" id="IPR039422">
    <property type="entry name" value="MarR/SlyA-like"/>
</dbReference>
<feature type="region of interest" description="Disordered" evidence="4">
    <location>
        <begin position="169"/>
        <end position="195"/>
    </location>
</feature>
<dbReference type="PANTHER" id="PTHR33164:SF89">
    <property type="entry name" value="MARR FAMILY REGULATORY PROTEIN"/>
    <property type="match status" value="1"/>
</dbReference>
<dbReference type="EMBL" id="BSBI01000016">
    <property type="protein sequence ID" value="GLF98889.1"/>
    <property type="molecule type" value="Genomic_DNA"/>
</dbReference>
<name>A0ABQ5P8G8_9ACTN</name>
<dbReference type="InterPro" id="IPR000835">
    <property type="entry name" value="HTH_MarR-typ"/>
</dbReference>
<accession>A0ABQ5P8G8</accession>
<protein>
    <submittedName>
        <fullName evidence="6">MarR family transcriptional regulator</fullName>
    </submittedName>
</protein>
<dbReference type="PROSITE" id="PS50995">
    <property type="entry name" value="HTH_MARR_2"/>
    <property type="match status" value="1"/>
</dbReference>
<keyword evidence="2" id="KW-0238">DNA-binding</keyword>
<dbReference type="InterPro" id="IPR036390">
    <property type="entry name" value="WH_DNA-bd_sf"/>
</dbReference>
<feature type="domain" description="HTH marR-type" evidence="5">
    <location>
        <begin position="27"/>
        <end position="164"/>
    </location>
</feature>
<feature type="compositionally biased region" description="Basic residues" evidence="4">
    <location>
        <begin position="183"/>
        <end position="195"/>
    </location>
</feature>
<dbReference type="Gene3D" id="1.10.10.10">
    <property type="entry name" value="Winged helix-like DNA-binding domain superfamily/Winged helix DNA-binding domain"/>
    <property type="match status" value="1"/>
</dbReference>
<dbReference type="Proteomes" id="UP001291653">
    <property type="component" value="Unassembled WGS sequence"/>
</dbReference>
<evidence type="ECO:0000259" key="5">
    <source>
        <dbReference type="PROSITE" id="PS50995"/>
    </source>
</evidence>
<dbReference type="SUPFAM" id="SSF46785">
    <property type="entry name" value="Winged helix' DNA-binding domain"/>
    <property type="match status" value="1"/>
</dbReference>
<dbReference type="PANTHER" id="PTHR33164">
    <property type="entry name" value="TRANSCRIPTIONAL REGULATOR, MARR FAMILY"/>
    <property type="match status" value="1"/>
</dbReference>
<evidence type="ECO:0000256" key="4">
    <source>
        <dbReference type="SAM" id="MobiDB-lite"/>
    </source>
</evidence>
<dbReference type="InterPro" id="IPR023187">
    <property type="entry name" value="Tscrpt_reg_MarR-type_CS"/>
</dbReference>
<proteinExistence type="predicted"/>
<gene>
    <name evidence="6" type="ORF">SYYSPA8_31350</name>
</gene>
<evidence type="ECO:0000313" key="6">
    <source>
        <dbReference type="EMBL" id="GLF98889.1"/>
    </source>
</evidence>
<keyword evidence="7" id="KW-1185">Reference proteome</keyword>
<keyword evidence="1" id="KW-0805">Transcription regulation</keyword>
<comment type="caution">
    <text evidence="6">The sequence shown here is derived from an EMBL/GenBank/DDBJ whole genome shotgun (WGS) entry which is preliminary data.</text>
</comment>
<dbReference type="SMART" id="SM00347">
    <property type="entry name" value="HTH_MARR"/>
    <property type="match status" value="1"/>
</dbReference>
<evidence type="ECO:0000313" key="7">
    <source>
        <dbReference type="Proteomes" id="UP001291653"/>
    </source>
</evidence>
<dbReference type="InterPro" id="IPR036388">
    <property type="entry name" value="WH-like_DNA-bd_sf"/>
</dbReference>
<evidence type="ECO:0000256" key="1">
    <source>
        <dbReference type="ARBA" id="ARBA00023015"/>
    </source>
</evidence>
<dbReference type="PROSITE" id="PS01117">
    <property type="entry name" value="HTH_MARR_1"/>
    <property type="match status" value="1"/>
</dbReference>
<dbReference type="Pfam" id="PF01047">
    <property type="entry name" value="MarR"/>
    <property type="match status" value="1"/>
</dbReference>
<sequence length="195" mass="21691">MPGQRPIAETERMIRAKLGDTPIRHEQMAMVGNIHRAAAAVRQHVENSVLRGSDLTWTGFVVLWVVWIWGEMETRLVAAEAGISKGTLTGVARTLESRGLVRRTEHPSDGRRVLLALTGDGEELMRSLFPEFNAEEVFVTGPLTDEECRRTADALRQVVVQIENHGEERRAELLDGAPPVPRRSGRRPRRAGSGD</sequence>
<organism evidence="6 7">
    <name type="scientific">Streptomyces yaizuensis</name>
    <dbReference type="NCBI Taxonomy" id="2989713"/>
    <lineage>
        <taxon>Bacteria</taxon>
        <taxon>Bacillati</taxon>
        <taxon>Actinomycetota</taxon>
        <taxon>Actinomycetes</taxon>
        <taxon>Kitasatosporales</taxon>
        <taxon>Streptomycetaceae</taxon>
        <taxon>Streptomyces</taxon>
    </lineage>
</organism>
<reference evidence="6 7" key="1">
    <citation type="submission" date="2022-10" db="EMBL/GenBank/DDBJ databases">
        <title>Draft genome sequence of Streptomyces sp. YSPA8.</title>
        <authorList>
            <person name="Moriuchi R."/>
            <person name="Dohra H."/>
            <person name="Yamamura H."/>
            <person name="Kodani S."/>
        </authorList>
    </citation>
    <scope>NUCLEOTIDE SEQUENCE [LARGE SCALE GENOMIC DNA]</scope>
    <source>
        <strain evidence="6 7">YSPA8</strain>
    </source>
</reference>
<evidence type="ECO:0000256" key="2">
    <source>
        <dbReference type="ARBA" id="ARBA00023125"/>
    </source>
</evidence>